<keyword evidence="2" id="KW-1185">Reference proteome</keyword>
<comment type="caution">
    <text evidence="1">The sequence shown here is derived from an EMBL/GenBank/DDBJ whole genome shotgun (WGS) entry which is preliminary data.</text>
</comment>
<evidence type="ECO:0000313" key="2">
    <source>
        <dbReference type="Proteomes" id="UP000653305"/>
    </source>
</evidence>
<reference evidence="1" key="1">
    <citation type="submission" date="2020-07" db="EMBL/GenBank/DDBJ databases">
        <title>Ethylene signaling mediates host invasion by parasitic plants.</title>
        <authorList>
            <person name="Yoshida S."/>
        </authorList>
    </citation>
    <scope>NUCLEOTIDE SEQUENCE</scope>
    <source>
        <strain evidence="1">Okayama</strain>
    </source>
</reference>
<dbReference type="EMBL" id="BMAC01000838">
    <property type="protein sequence ID" value="GFQ03499.1"/>
    <property type="molecule type" value="Genomic_DNA"/>
</dbReference>
<gene>
    <name evidence="1" type="ORF">PHJA_002493700</name>
</gene>
<dbReference type="AlphaFoldDB" id="A0A830D0Z1"/>
<sequence>MPPPSGGGTNGRKRCAVASNVQKILSKISCFQFPPHRNPNHLRDAVDLHHKQVLLCYHPHNLLASRPFHTLLLLFPLHGLFSGARRKFYYEFMMPKGLIISKTGLGMNVPQDEKY</sequence>
<protein>
    <submittedName>
        <fullName evidence="1">Uncharacterized protein</fullName>
    </submittedName>
</protein>
<dbReference type="Proteomes" id="UP000653305">
    <property type="component" value="Unassembled WGS sequence"/>
</dbReference>
<evidence type="ECO:0000313" key="1">
    <source>
        <dbReference type="EMBL" id="GFQ03499.1"/>
    </source>
</evidence>
<accession>A0A830D0Z1</accession>
<organism evidence="1 2">
    <name type="scientific">Phtheirospermum japonicum</name>
    <dbReference type="NCBI Taxonomy" id="374723"/>
    <lineage>
        <taxon>Eukaryota</taxon>
        <taxon>Viridiplantae</taxon>
        <taxon>Streptophyta</taxon>
        <taxon>Embryophyta</taxon>
        <taxon>Tracheophyta</taxon>
        <taxon>Spermatophyta</taxon>
        <taxon>Magnoliopsida</taxon>
        <taxon>eudicotyledons</taxon>
        <taxon>Gunneridae</taxon>
        <taxon>Pentapetalae</taxon>
        <taxon>asterids</taxon>
        <taxon>lamiids</taxon>
        <taxon>Lamiales</taxon>
        <taxon>Orobanchaceae</taxon>
        <taxon>Orobanchaceae incertae sedis</taxon>
        <taxon>Phtheirospermum</taxon>
    </lineage>
</organism>
<name>A0A830D0Z1_9LAMI</name>
<proteinExistence type="predicted"/>